<dbReference type="Proteomes" id="UP001151002">
    <property type="component" value="Unassembled WGS sequence"/>
</dbReference>
<dbReference type="Pfam" id="PF16157">
    <property type="entry name" value="DUF4865"/>
    <property type="match status" value="1"/>
</dbReference>
<evidence type="ECO:0000313" key="1">
    <source>
        <dbReference type="EMBL" id="MCY1144197.1"/>
    </source>
</evidence>
<reference evidence="1" key="1">
    <citation type="submission" date="2022-11" db="EMBL/GenBank/DDBJ databases">
        <authorList>
            <person name="Somphong A."/>
            <person name="Phongsopitanun W."/>
        </authorList>
    </citation>
    <scope>NUCLEOTIDE SEQUENCE</scope>
    <source>
        <strain evidence="1">Pm04-4</strain>
    </source>
</reference>
<organism evidence="1 2">
    <name type="scientific">Paractinoplanes pyxinae</name>
    <dbReference type="NCBI Taxonomy" id="2997416"/>
    <lineage>
        <taxon>Bacteria</taxon>
        <taxon>Bacillati</taxon>
        <taxon>Actinomycetota</taxon>
        <taxon>Actinomycetes</taxon>
        <taxon>Micromonosporales</taxon>
        <taxon>Micromonosporaceae</taxon>
        <taxon>Paractinoplanes</taxon>
    </lineage>
</organism>
<proteinExistence type="predicted"/>
<dbReference type="EMBL" id="JAPNTZ010000019">
    <property type="protein sequence ID" value="MCY1144197.1"/>
    <property type="molecule type" value="Genomic_DNA"/>
</dbReference>
<keyword evidence="2" id="KW-1185">Reference proteome</keyword>
<gene>
    <name evidence="1" type="ORF">OWR29_39915</name>
</gene>
<accession>A0ABT4BCI5</accession>
<dbReference type="InterPro" id="IPR032349">
    <property type="entry name" value="DUF4865"/>
</dbReference>
<sequence length="206" mass="22412">MLAMQYEITLPADYDMRIIRDRVAASGHRLDDYPGLGVKAFLIRERGVDGATANQYAPFYLWADAAGAASFLWSGAGFTAILRDFGRPVVQTWIGGTAHQAPDGAAPAYAVRRKTSLPGDGDPAEIARTADTRLAQAVSTGQAQLGAYGIDPRTWELVTFTLHPEHPGPVPDGSELFQVLHVAAPERRHLPERVEKRLSNKEHADV</sequence>
<evidence type="ECO:0000313" key="2">
    <source>
        <dbReference type="Proteomes" id="UP001151002"/>
    </source>
</evidence>
<dbReference type="RefSeq" id="WP_267568763.1">
    <property type="nucleotide sequence ID" value="NZ_JAPNTZ010000019.1"/>
</dbReference>
<comment type="caution">
    <text evidence="1">The sequence shown here is derived from an EMBL/GenBank/DDBJ whole genome shotgun (WGS) entry which is preliminary data.</text>
</comment>
<name>A0ABT4BCI5_9ACTN</name>
<protein>
    <submittedName>
        <fullName evidence="1">DUF4865 family protein</fullName>
    </submittedName>
</protein>